<organism evidence="1 2">
    <name type="scientific">Dentiscutata erythropus</name>
    <dbReference type="NCBI Taxonomy" id="1348616"/>
    <lineage>
        <taxon>Eukaryota</taxon>
        <taxon>Fungi</taxon>
        <taxon>Fungi incertae sedis</taxon>
        <taxon>Mucoromycota</taxon>
        <taxon>Glomeromycotina</taxon>
        <taxon>Glomeromycetes</taxon>
        <taxon>Diversisporales</taxon>
        <taxon>Gigasporaceae</taxon>
        <taxon>Dentiscutata</taxon>
    </lineage>
</organism>
<comment type="caution">
    <text evidence="1">The sequence shown here is derived from an EMBL/GenBank/DDBJ whole genome shotgun (WGS) entry which is preliminary data.</text>
</comment>
<name>A0A9N9K498_9GLOM</name>
<gene>
    <name evidence="1" type="ORF">DERYTH_LOCUS24454</name>
</gene>
<dbReference type="AlphaFoldDB" id="A0A9N9K498"/>
<evidence type="ECO:0000313" key="2">
    <source>
        <dbReference type="Proteomes" id="UP000789405"/>
    </source>
</evidence>
<evidence type="ECO:0000313" key="1">
    <source>
        <dbReference type="EMBL" id="CAG8806347.1"/>
    </source>
</evidence>
<dbReference type="PANTHER" id="PTHR45786:SF74">
    <property type="entry name" value="ATP-DEPENDENT DNA HELICASE"/>
    <property type="match status" value="1"/>
</dbReference>
<dbReference type="Proteomes" id="UP000789405">
    <property type="component" value="Unassembled WGS sequence"/>
</dbReference>
<feature type="non-terminal residue" evidence="1">
    <location>
        <position position="195"/>
    </location>
</feature>
<dbReference type="PANTHER" id="PTHR45786">
    <property type="entry name" value="DNA BINDING PROTEIN-LIKE"/>
    <property type="match status" value="1"/>
</dbReference>
<feature type="non-terminal residue" evidence="1">
    <location>
        <position position="1"/>
    </location>
</feature>
<accession>A0A9N9K498</accession>
<dbReference type="EMBL" id="CAJVPY010041114">
    <property type="protein sequence ID" value="CAG8806347.1"/>
    <property type="molecule type" value="Genomic_DNA"/>
</dbReference>
<proteinExistence type="predicted"/>
<dbReference type="OrthoDB" id="1748060at2759"/>
<sequence>QLLPLLEPPSYLLNLYTLTNSDAVKFCKYARGYNSALACISFGANINNQFLEHGISNFQIHDQVYHLIGSLLPNEGHTLAFAQIYIYDTANKITNHYNVMQELNENILQSLQNILDICNPYIQNFCQIRNIIYNNATTKISIIIHSDRNQNICCYNASLAPDIAAIMVGDSHEVNLTNQDILLRTCNRNLQKIAE</sequence>
<keyword evidence="2" id="KW-1185">Reference proteome</keyword>
<protein>
    <submittedName>
        <fullName evidence="1">16575_t:CDS:1</fullName>
    </submittedName>
</protein>
<reference evidence="1" key="1">
    <citation type="submission" date="2021-06" db="EMBL/GenBank/DDBJ databases">
        <authorList>
            <person name="Kallberg Y."/>
            <person name="Tangrot J."/>
            <person name="Rosling A."/>
        </authorList>
    </citation>
    <scope>NUCLEOTIDE SEQUENCE</scope>
    <source>
        <strain evidence="1">MA453B</strain>
    </source>
</reference>